<name>Q7WC72_BORPA</name>
<dbReference type="PROSITE" id="PS51078">
    <property type="entry name" value="ICLR_ED"/>
    <property type="match status" value="1"/>
</dbReference>
<dbReference type="HOGENOM" id="CLU_062618_4_3_4"/>
<dbReference type="Gene3D" id="1.10.10.10">
    <property type="entry name" value="Winged helix-like DNA-binding domain superfamily/Winged helix DNA-binding domain"/>
    <property type="match status" value="1"/>
</dbReference>
<reference evidence="6 7" key="1">
    <citation type="journal article" date="2003" name="Nat. Genet.">
        <title>Comparative analysis of the genome sequences of Bordetella pertussis, Bordetella parapertussis and Bordetella bronchiseptica.</title>
        <authorList>
            <person name="Parkhill J."/>
            <person name="Sebaihia M."/>
            <person name="Preston A."/>
            <person name="Murphy L.D."/>
            <person name="Thomson N.R."/>
            <person name="Harris D.E."/>
            <person name="Holden M.T.G."/>
            <person name="Churcher C.M."/>
            <person name="Bentley S.D."/>
            <person name="Mungall K.L."/>
            <person name="Cerdeno-Tarraga A.-M."/>
            <person name="Temple L."/>
            <person name="James K.D."/>
            <person name="Harris B."/>
            <person name="Quail M.A."/>
            <person name="Achtman M."/>
            <person name="Atkin R."/>
            <person name="Baker S."/>
            <person name="Basham D."/>
            <person name="Bason N."/>
            <person name="Cherevach I."/>
            <person name="Chillingworth T."/>
            <person name="Collins M."/>
            <person name="Cronin A."/>
            <person name="Davis P."/>
            <person name="Doggett J."/>
            <person name="Feltwell T."/>
            <person name="Goble A."/>
            <person name="Hamlin N."/>
            <person name="Hauser H."/>
            <person name="Holroyd S."/>
            <person name="Jagels K."/>
            <person name="Leather S."/>
            <person name="Moule S."/>
            <person name="Norberczak H."/>
            <person name="O'Neil S."/>
            <person name="Ormond D."/>
            <person name="Price C."/>
            <person name="Rabbinowitsch E."/>
            <person name="Rutter S."/>
            <person name="Sanders M."/>
            <person name="Saunders D."/>
            <person name="Seeger K."/>
            <person name="Sharp S."/>
            <person name="Simmonds M."/>
            <person name="Skelton J."/>
            <person name="Squares R."/>
            <person name="Squares S."/>
            <person name="Stevens K."/>
            <person name="Unwin L."/>
            <person name="Whitehead S."/>
            <person name="Barrell B.G."/>
            <person name="Maskell D.J."/>
        </authorList>
    </citation>
    <scope>NUCLEOTIDE SEQUENCE [LARGE SCALE GENOMIC DNA]</scope>
    <source>
        <strain evidence="6 7">12822 / ATCC BAA-587 / NCTC 13253</strain>
    </source>
</reference>
<feature type="domain" description="HTH iclR-type" evidence="4">
    <location>
        <begin position="12"/>
        <end position="74"/>
    </location>
</feature>
<evidence type="ECO:0000259" key="4">
    <source>
        <dbReference type="PROSITE" id="PS51077"/>
    </source>
</evidence>
<dbReference type="PANTHER" id="PTHR30136">
    <property type="entry name" value="HELIX-TURN-HELIX TRANSCRIPTIONAL REGULATOR, ICLR FAMILY"/>
    <property type="match status" value="1"/>
</dbReference>
<dbReference type="InterPro" id="IPR005471">
    <property type="entry name" value="Tscrpt_reg_IclR_N"/>
</dbReference>
<gene>
    <name evidence="6" type="ordered locus">BPP0456</name>
</gene>
<evidence type="ECO:0000259" key="5">
    <source>
        <dbReference type="PROSITE" id="PS51078"/>
    </source>
</evidence>
<dbReference type="InterPro" id="IPR014757">
    <property type="entry name" value="Tscrpt_reg_IclR_C"/>
</dbReference>
<dbReference type="InterPro" id="IPR029016">
    <property type="entry name" value="GAF-like_dom_sf"/>
</dbReference>
<accession>Q7WC72</accession>
<dbReference type="KEGG" id="bpa:BPP0456"/>
<feature type="domain" description="IclR-ED" evidence="5">
    <location>
        <begin position="75"/>
        <end position="255"/>
    </location>
</feature>
<dbReference type="InterPro" id="IPR050707">
    <property type="entry name" value="HTH_MetabolicPath_Reg"/>
</dbReference>
<dbReference type="Proteomes" id="UP000001421">
    <property type="component" value="Chromosome"/>
</dbReference>
<keyword evidence="2" id="KW-0238">DNA-binding</keyword>
<organism evidence="6 7">
    <name type="scientific">Bordetella parapertussis (strain 12822 / ATCC BAA-587 / NCTC 13253)</name>
    <dbReference type="NCBI Taxonomy" id="257311"/>
    <lineage>
        <taxon>Bacteria</taxon>
        <taxon>Pseudomonadati</taxon>
        <taxon>Pseudomonadota</taxon>
        <taxon>Betaproteobacteria</taxon>
        <taxon>Burkholderiales</taxon>
        <taxon>Alcaligenaceae</taxon>
        <taxon>Bordetella</taxon>
    </lineage>
</organism>
<dbReference type="EMBL" id="BX640424">
    <property type="protein sequence ID" value="CAE36039.1"/>
    <property type="molecule type" value="Genomic_DNA"/>
</dbReference>
<dbReference type="GO" id="GO:0003700">
    <property type="term" value="F:DNA-binding transcription factor activity"/>
    <property type="evidence" value="ECO:0007669"/>
    <property type="project" value="TreeGrafter"/>
</dbReference>
<dbReference type="Pfam" id="PF09339">
    <property type="entry name" value="HTH_IclR"/>
    <property type="match status" value="1"/>
</dbReference>
<protein>
    <submittedName>
        <fullName evidence="6">Probable transcriptional regulator</fullName>
    </submittedName>
</protein>
<evidence type="ECO:0000256" key="2">
    <source>
        <dbReference type="ARBA" id="ARBA00023125"/>
    </source>
</evidence>
<dbReference type="Pfam" id="PF01614">
    <property type="entry name" value="IclR_C"/>
    <property type="match status" value="1"/>
</dbReference>
<dbReference type="InterPro" id="IPR036388">
    <property type="entry name" value="WH-like_DNA-bd_sf"/>
</dbReference>
<dbReference type="PANTHER" id="PTHR30136:SF35">
    <property type="entry name" value="HTH-TYPE TRANSCRIPTIONAL REGULATOR RV1719"/>
    <property type="match status" value="1"/>
</dbReference>
<dbReference type="SUPFAM" id="SSF46785">
    <property type="entry name" value="Winged helix' DNA-binding domain"/>
    <property type="match status" value="1"/>
</dbReference>
<dbReference type="AlphaFoldDB" id="Q7WC72"/>
<sequence>MPCGSSTRPSMSNPLNRYHHILHAIAGRPGGLSLADLAAATGLPRSTTHRMATTLREIDYLGQDDASGNFVLGDGLIGLMRSSLAQDSKLALFDPALNFVVGRLEETAFCARLWNDEVDLVQAVTPTRKDQLYIYPGVGGRPLDKCSSSKAILAYLDPARIQALLEPLASSTPGLRVDTLMQELDQVHRQGFAICDGEIDEGVLSVACPVMSGPARGLYSIGVVGPAARLKSHDLQEIVEVLHSAADLAAAELLNS</sequence>
<dbReference type="SUPFAM" id="SSF55781">
    <property type="entry name" value="GAF domain-like"/>
    <property type="match status" value="1"/>
</dbReference>
<dbReference type="GO" id="GO:0003677">
    <property type="term" value="F:DNA binding"/>
    <property type="evidence" value="ECO:0007669"/>
    <property type="project" value="UniProtKB-KW"/>
</dbReference>
<keyword evidence="1" id="KW-0805">Transcription regulation</keyword>
<evidence type="ECO:0000256" key="1">
    <source>
        <dbReference type="ARBA" id="ARBA00023015"/>
    </source>
</evidence>
<evidence type="ECO:0000256" key="3">
    <source>
        <dbReference type="ARBA" id="ARBA00023163"/>
    </source>
</evidence>
<dbReference type="SMART" id="SM00346">
    <property type="entry name" value="HTH_ICLR"/>
    <property type="match status" value="1"/>
</dbReference>
<proteinExistence type="predicted"/>
<dbReference type="InterPro" id="IPR036390">
    <property type="entry name" value="WH_DNA-bd_sf"/>
</dbReference>
<dbReference type="GO" id="GO:0045892">
    <property type="term" value="P:negative regulation of DNA-templated transcription"/>
    <property type="evidence" value="ECO:0007669"/>
    <property type="project" value="TreeGrafter"/>
</dbReference>
<dbReference type="Gene3D" id="3.30.450.40">
    <property type="match status" value="1"/>
</dbReference>
<keyword evidence="3" id="KW-0804">Transcription</keyword>
<evidence type="ECO:0000313" key="6">
    <source>
        <dbReference type="EMBL" id="CAE36039.1"/>
    </source>
</evidence>
<evidence type="ECO:0000313" key="7">
    <source>
        <dbReference type="Proteomes" id="UP000001421"/>
    </source>
</evidence>
<dbReference type="PROSITE" id="PS51077">
    <property type="entry name" value="HTH_ICLR"/>
    <property type="match status" value="1"/>
</dbReference>